<evidence type="ECO:0000313" key="13">
    <source>
        <dbReference type="Proteomes" id="UP000887159"/>
    </source>
</evidence>
<evidence type="ECO:0000256" key="8">
    <source>
        <dbReference type="ARBA" id="ARBA00022932"/>
    </source>
</evidence>
<evidence type="ECO:0000256" key="3">
    <source>
        <dbReference type="ARBA" id="ARBA00022759"/>
    </source>
</evidence>
<dbReference type="InterPro" id="IPR025724">
    <property type="entry name" value="GAG-pre-integrase_dom"/>
</dbReference>
<dbReference type="InterPro" id="IPR036397">
    <property type="entry name" value="RNaseH_sf"/>
</dbReference>
<dbReference type="GO" id="GO:0003887">
    <property type="term" value="F:DNA-directed DNA polymerase activity"/>
    <property type="evidence" value="ECO:0007669"/>
    <property type="project" value="UniProtKB-KW"/>
</dbReference>
<name>A0A8X6SEA9_TRICX</name>
<evidence type="ECO:0000256" key="10">
    <source>
        <dbReference type="ARBA" id="ARBA00023268"/>
    </source>
</evidence>
<evidence type="ECO:0000256" key="6">
    <source>
        <dbReference type="ARBA" id="ARBA00022908"/>
    </source>
</evidence>
<keyword evidence="6" id="KW-0229">DNA integration</keyword>
<dbReference type="SUPFAM" id="SSF53098">
    <property type="entry name" value="Ribonuclease H-like"/>
    <property type="match status" value="1"/>
</dbReference>
<dbReference type="Gene3D" id="3.30.420.10">
    <property type="entry name" value="Ribonuclease H-like superfamily/Ribonuclease H"/>
    <property type="match status" value="1"/>
</dbReference>
<keyword evidence="8" id="KW-0239">DNA-directed DNA polymerase</keyword>
<dbReference type="PANTHER" id="PTHR42648">
    <property type="entry name" value="TRANSPOSASE, PUTATIVE-RELATED"/>
    <property type="match status" value="1"/>
</dbReference>
<dbReference type="InterPro" id="IPR001584">
    <property type="entry name" value="Integrase_cat-core"/>
</dbReference>
<dbReference type="EMBL" id="BMAU01021292">
    <property type="protein sequence ID" value="GFY09868.1"/>
    <property type="molecule type" value="Genomic_DNA"/>
</dbReference>
<dbReference type="AlphaFoldDB" id="A0A8X6SEA9"/>
<keyword evidence="13" id="KW-1185">Reference proteome</keyword>
<dbReference type="Pfam" id="PF25597">
    <property type="entry name" value="SH3_retrovirus"/>
    <property type="match status" value="1"/>
</dbReference>
<organism evidence="12 13">
    <name type="scientific">Trichonephila clavipes</name>
    <name type="common">Golden silk orbweaver</name>
    <name type="synonym">Nephila clavipes</name>
    <dbReference type="NCBI Taxonomy" id="2585209"/>
    <lineage>
        <taxon>Eukaryota</taxon>
        <taxon>Metazoa</taxon>
        <taxon>Ecdysozoa</taxon>
        <taxon>Arthropoda</taxon>
        <taxon>Chelicerata</taxon>
        <taxon>Arachnida</taxon>
        <taxon>Araneae</taxon>
        <taxon>Araneomorphae</taxon>
        <taxon>Entelegynae</taxon>
        <taxon>Araneoidea</taxon>
        <taxon>Nephilidae</taxon>
        <taxon>Trichonephila</taxon>
    </lineage>
</organism>
<dbReference type="InterPro" id="IPR039537">
    <property type="entry name" value="Retrotran_Ty1/copia-like"/>
</dbReference>
<keyword evidence="1" id="KW-0540">Nuclease</keyword>
<evidence type="ECO:0000256" key="1">
    <source>
        <dbReference type="ARBA" id="ARBA00022722"/>
    </source>
</evidence>
<keyword evidence="8" id="KW-0548">Nucleotidyltransferase</keyword>
<comment type="caution">
    <text evidence="12">The sequence shown here is derived from an EMBL/GenBank/DDBJ whole genome shotgun (WGS) entry which is preliminary data.</text>
</comment>
<keyword evidence="7" id="KW-0695">RNA-directed DNA polymerase</keyword>
<sequence length="499" mass="57053">MKGVRTVQGLYALEMRVLHPEISAEVCVASADQSLKLWHERLCHQNKAHVRDVLRKYQIKSDVKDSKICDGCCYGKQCRRPFGTRKQRATTPGDLINIDVCGPMQQQSLGGAKFYVCFKDDFTKFRRVFFMQSKSEVSKCLETFLNEAKNAGHMVKEVLSDGGGEVINSTVKSILEKFEISSRMSMPYTPQQNGAAERENRTIVEWPTSVKDKSPYKLWFSKEGISIDHLRVFRTECFVHVLQQKRRKWDKTSVKGVFVGYSGEKDGYRIWIKDQNKVILSRDVIFQNEKSSCVPDVSSDIQNSDMEIVKKPLQTPDPGVGKEIEEIPFSAEDREREEILAEQNCRNLCDRSILKMPAKFDNFVLLAEHIEPDTYKEAIASEDSDKWLAAMKEELESLSSNNTWVLANLPSDRKAIGNRWVFKIKQNADGTVQRFKSRLVAKVFSQKFGVDFSETFCPVVWWDTIRTVLSIAAARKLKLGQFDVKTAFLSFRGYLHGST</sequence>
<proteinExistence type="predicted"/>
<dbReference type="GO" id="GO:0016787">
    <property type="term" value="F:hydrolase activity"/>
    <property type="evidence" value="ECO:0007669"/>
    <property type="project" value="UniProtKB-KW"/>
</dbReference>
<dbReference type="InterPro" id="IPR013103">
    <property type="entry name" value="RVT_2"/>
</dbReference>
<dbReference type="GO" id="GO:0006310">
    <property type="term" value="P:DNA recombination"/>
    <property type="evidence" value="ECO:0007669"/>
    <property type="project" value="UniProtKB-KW"/>
</dbReference>
<feature type="domain" description="Integrase catalytic" evidence="11">
    <location>
        <begin position="88"/>
        <end position="205"/>
    </location>
</feature>
<gene>
    <name evidence="12" type="ORF">TNCV_3698301</name>
</gene>
<dbReference type="PROSITE" id="PS50994">
    <property type="entry name" value="INTEGRASE"/>
    <property type="match status" value="1"/>
</dbReference>
<dbReference type="PANTHER" id="PTHR42648:SF11">
    <property type="entry name" value="TRANSPOSON TY4-P GAG-POL POLYPROTEIN"/>
    <property type="match status" value="1"/>
</dbReference>
<evidence type="ECO:0000313" key="12">
    <source>
        <dbReference type="EMBL" id="GFY09868.1"/>
    </source>
</evidence>
<evidence type="ECO:0000259" key="11">
    <source>
        <dbReference type="PROSITE" id="PS50994"/>
    </source>
</evidence>
<evidence type="ECO:0000256" key="9">
    <source>
        <dbReference type="ARBA" id="ARBA00023172"/>
    </source>
</evidence>
<dbReference type="Pfam" id="PF13976">
    <property type="entry name" value="gag_pre-integrs"/>
    <property type="match status" value="1"/>
</dbReference>
<keyword evidence="4" id="KW-0378">Hydrolase</keyword>
<dbReference type="GO" id="GO:0004519">
    <property type="term" value="F:endonuclease activity"/>
    <property type="evidence" value="ECO:0007669"/>
    <property type="project" value="UniProtKB-KW"/>
</dbReference>
<dbReference type="GO" id="GO:0015074">
    <property type="term" value="P:DNA integration"/>
    <property type="evidence" value="ECO:0007669"/>
    <property type="project" value="UniProtKB-KW"/>
</dbReference>
<dbReference type="Proteomes" id="UP000887159">
    <property type="component" value="Unassembled WGS sequence"/>
</dbReference>
<evidence type="ECO:0000256" key="7">
    <source>
        <dbReference type="ARBA" id="ARBA00022918"/>
    </source>
</evidence>
<dbReference type="GO" id="GO:0003964">
    <property type="term" value="F:RNA-directed DNA polymerase activity"/>
    <property type="evidence" value="ECO:0007669"/>
    <property type="project" value="UniProtKB-KW"/>
</dbReference>
<evidence type="ECO:0000256" key="2">
    <source>
        <dbReference type="ARBA" id="ARBA00022723"/>
    </source>
</evidence>
<evidence type="ECO:0000256" key="5">
    <source>
        <dbReference type="ARBA" id="ARBA00022842"/>
    </source>
</evidence>
<dbReference type="Pfam" id="PF07727">
    <property type="entry name" value="RVT_2"/>
    <property type="match status" value="1"/>
</dbReference>
<keyword evidence="2" id="KW-0479">Metal-binding</keyword>
<dbReference type="InterPro" id="IPR012337">
    <property type="entry name" value="RNaseH-like_sf"/>
</dbReference>
<keyword evidence="3" id="KW-0255">Endonuclease</keyword>
<dbReference type="GO" id="GO:0046872">
    <property type="term" value="F:metal ion binding"/>
    <property type="evidence" value="ECO:0007669"/>
    <property type="project" value="UniProtKB-KW"/>
</dbReference>
<keyword evidence="8" id="KW-0808">Transferase</keyword>
<keyword evidence="9" id="KW-0233">DNA recombination</keyword>
<protein>
    <submittedName>
        <fullName evidence="12">Retrovirus-related Pol polyprotein from transposon TNT 1-94</fullName>
    </submittedName>
</protein>
<keyword evidence="10" id="KW-0511">Multifunctional enzyme</keyword>
<dbReference type="GO" id="GO:0003676">
    <property type="term" value="F:nucleic acid binding"/>
    <property type="evidence" value="ECO:0007669"/>
    <property type="project" value="InterPro"/>
</dbReference>
<reference evidence="12" key="1">
    <citation type="submission" date="2020-08" db="EMBL/GenBank/DDBJ databases">
        <title>Multicomponent nature underlies the extraordinary mechanical properties of spider dragline silk.</title>
        <authorList>
            <person name="Kono N."/>
            <person name="Nakamura H."/>
            <person name="Mori M."/>
            <person name="Yoshida Y."/>
            <person name="Ohtoshi R."/>
            <person name="Malay A.D."/>
            <person name="Moran D.A.P."/>
            <person name="Tomita M."/>
            <person name="Numata K."/>
            <person name="Arakawa K."/>
        </authorList>
    </citation>
    <scope>NUCLEOTIDE SEQUENCE</scope>
</reference>
<keyword evidence="5" id="KW-0460">Magnesium</keyword>
<evidence type="ECO:0000256" key="4">
    <source>
        <dbReference type="ARBA" id="ARBA00022801"/>
    </source>
</evidence>
<accession>A0A8X6SEA9</accession>
<dbReference type="InterPro" id="IPR057670">
    <property type="entry name" value="SH3_retrovirus"/>
</dbReference>